<feature type="chain" id="PRO_5012893215" description="Lipoprotein" evidence="1">
    <location>
        <begin position="23"/>
        <end position="340"/>
    </location>
</feature>
<evidence type="ECO:0000313" key="2">
    <source>
        <dbReference type="EMBL" id="SMF77144.1"/>
    </source>
</evidence>
<dbReference type="RefSeq" id="WP_132325218.1">
    <property type="nucleotide sequence ID" value="NZ_FWZT01000031.1"/>
</dbReference>
<keyword evidence="3" id="KW-1185">Reference proteome</keyword>
<evidence type="ECO:0000313" key="3">
    <source>
        <dbReference type="Proteomes" id="UP000192907"/>
    </source>
</evidence>
<dbReference type="Proteomes" id="UP000192907">
    <property type="component" value="Unassembled WGS sequence"/>
</dbReference>
<evidence type="ECO:0008006" key="4">
    <source>
        <dbReference type="Google" id="ProtNLM"/>
    </source>
</evidence>
<gene>
    <name evidence="2" type="ORF">SAMN06296036_1314</name>
</gene>
<name>A0A1Y6CTL9_9BACT</name>
<reference evidence="3" key="1">
    <citation type="submission" date="2017-04" db="EMBL/GenBank/DDBJ databases">
        <authorList>
            <person name="Varghese N."/>
            <person name="Submissions S."/>
        </authorList>
    </citation>
    <scope>NUCLEOTIDE SEQUENCE [LARGE SCALE GENOMIC DNA]</scope>
    <source>
        <strain evidence="3">RKEM611</strain>
    </source>
</reference>
<organism evidence="2 3">
    <name type="scientific">Pseudobacteriovorax antillogorgiicola</name>
    <dbReference type="NCBI Taxonomy" id="1513793"/>
    <lineage>
        <taxon>Bacteria</taxon>
        <taxon>Pseudomonadati</taxon>
        <taxon>Bdellovibrionota</taxon>
        <taxon>Oligoflexia</taxon>
        <taxon>Oligoflexales</taxon>
        <taxon>Pseudobacteriovoracaceae</taxon>
        <taxon>Pseudobacteriovorax</taxon>
    </lineage>
</organism>
<dbReference type="AlphaFoldDB" id="A0A1Y6CTL9"/>
<dbReference type="EMBL" id="FWZT01000031">
    <property type="protein sequence ID" value="SMF77144.1"/>
    <property type="molecule type" value="Genomic_DNA"/>
</dbReference>
<evidence type="ECO:0000256" key="1">
    <source>
        <dbReference type="SAM" id="SignalP"/>
    </source>
</evidence>
<dbReference type="STRING" id="1513793.SAMN06296036_1314"/>
<sequence length="340" mass="37738">MKFTSRQSSGIPRMILPMVMLAGPGCGTQTGNPPSSGSKTKFADSSIATMMSLAYTETIDAINSGDYLFSFAESRVINEDNCNPPDTSLSLLKSTNTEHSVSISRDNRESRADLSIKRQYQDRWLQGTRQLECQAGGGLRLSPGTIKTGDSLELRSDVSETKSRQLTAVLLDSVTSQPRLEQFSSIEKSGQRQLRFTNLSDTSDLSTWRGTVQESIDRRLNFEVASENFSGPYESNLDIAPITFSFEIDKASGLLTRYRLDQQTVSFRFQNLGTVDLTFEDLVLEPSQGCFPVTGTIRADWRDVQGDLQSQVWTFRDGALVGSQNLKMLFTPEACVLNER</sequence>
<accession>A0A1Y6CTL9</accession>
<protein>
    <recommendedName>
        <fullName evidence="4">Lipoprotein</fullName>
    </recommendedName>
</protein>
<feature type="signal peptide" evidence="1">
    <location>
        <begin position="1"/>
        <end position="22"/>
    </location>
</feature>
<proteinExistence type="predicted"/>
<keyword evidence="1" id="KW-0732">Signal</keyword>